<protein>
    <submittedName>
        <fullName evidence="14">Uncharacterized protein</fullName>
    </submittedName>
</protein>
<accession>A0AAV2RFX2</accession>
<sequence length="486" mass="55239">VQVTFEARIYIVVRWDKMCLAKLSSEKGLAHHDASQKTFCNTRHTHGPSFGSFWRTWRPPLPGGMLLLLVVFGAAMHTGSCSDSKQTDLQILDSLLRTYDRRATPTNHLNDATAVHCELYIRSFGSIDPSSMDYQVDLYLRQTWEDGRLNHTDITRPMDLNDPNLVKAIWKPEVYFPNAKHAEFQFVTVPNVLVRINPNGEILYMLRLKLVFSCMMELSSFPLDSQVCTMEVASFSKTTKELRLEWNEESPVKMYKNLRMPQFEIDRIVPTTCHENFQMGGNYSCLVAEFHMRRSVGFHLVQSYLPTILIVVISWVSFWMDVDSVPGRTTLGVTTLLTVSSKSSGIQGGLPQVSYVKAIDVWMGACTGFVFCALLEFTLVNYLWRKRPMHGESGRSSVNMGQPCNGFRNGGDGEGATVLSPSTLSGGSKPNPDELSAFPVQFVQALTHTNKMKARNIDEWCRIVFPIIFGLFNVCYWCYYKIIFFW</sequence>
<evidence type="ECO:0000313" key="14">
    <source>
        <dbReference type="EMBL" id="CAL4122852.1"/>
    </source>
</evidence>
<dbReference type="Pfam" id="PF02932">
    <property type="entry name" value="Neur_chan_memb"/>
    <property type="match status" value="1"/>
</dbReference>
<evidence type="ECO:0000256" key="7">
    <source>
        <dbReference type="ARBA" id="ARBA00022989"/>
    </source>
</evidence>
<evidence type="ECO:0000256" key="10">
    <source>
        <dbReference type="ARBA" id="ARBA00023303"/>
    </source>
</evidence>
<dbReference type="GO" id="GO:0005886">
    <property type="term" value="C:plasma membrane"/>
    <property type="evidence" value="ECO:0007669"/>
    <property type="project" value="UniProtKB-SubCell"/>
</dbReference>
<comment type="similarity">
    <text evidence="11">Belongs to the ligand-gated ion channel (TC 1.A.9) family.</text>
</comment>
<dbReference type="InterPro" id="IPR036734">
    <property type="entry name" value="Neur_chan_lig-bd_sf"/>
</dbReference>
<keyword evidence="10 11" id="KW-0407">Ion channel</keyword>
<name>A0AAV2RFX2_MEGNR</name>
<evidence type="ECO:0000259" key="12">
    <source>
        <dbReference type="Pfam" id="PF02931"/>
    </source>
</evidence>
<dbReference type="NCBIfam" id="TIGR00860">
    <property type="entry name" value="LIC"/>
    <property type="match status" value="1"/>
</dbReference>
<keyword evidence="15" id="KW-1185">Reference proteome</keyword>
<dbReference type="Gene3D" id="2.70.170.10">
    <property type="entry name" value="Neurotransmitter-gated ion-channel ligand-binding domain"/>
    <property type="match status" value="1"/>
</dbReference>
<feature type="transmembrane region" description="Helical" evidence="11">
    <location>
        <begin position="460"/>
        <end position="482"/>
    </location>
</feature>
<dbReference type="InterPro" id="IPR038050">
    <property type="entry name" value="Neuro_actylchol_rec"/>
</dbReference>
<keyword evidence="7 11" id="KW-1133">Transmembrane helix</keyword>
<dbReference type="PRINTS" id="PR00253">
    <property type="entry name" value="GABAARECEPTR"/>
</dbReference>
<dbReference type="PROSITE" id="PS00236">
    <property type="entry name" value="NEUROTR_ION_CHANNEL"/>
    <property type="match status" value="1"/>
</dbReference>
<evidence type="ECO:0000256" key="1">
    <source>
        <dbReference type="ARBA" id="ARBA00004141"/>
    </source>
</evidence>
<dbReference type="GO" id="GO:0099095">
    <property type="term" value="F:ligand-gated monoatomic anion channel activity"/>
    <property type="evidence" value="ECO:0007669"/>
    <property type="project" value="UniProtKB-ARBA"/>
</dbReference>
<gene>
    <name evidence="14" type="ORF">MNOR_LOCUS23561</name>
</gene>
<dbReference type="AlphaFoldDB" id="A0AAV2RFX2"/>
<keyword evidence="3 11" id="KW-0813">Transport</keyword>
<dbReference type="Proteomes" id="UP001497623">
    <property type="component" value="Unassembled WGS sequence"/>
</dbReference>
<keyword evidence="9 11" id="KW-0472">Membrane</keyword>
<feature type="domain" description="Neurotransmitter-gated ion-channel transmembrane" evidence="13">
    <location>
        <begin position="304"/>
        <end position="390"/>
    </location>
</feature>
<keyword evidence="6" id="KW-0732">Signal</keyword>
<evidence type="ECO:0000256" key="5">
    <source>
        <dbReference type="ARBA" id="ARBA00022692"/>
    </source>
</evidence>
<keyword evidence="8 11" id="KW-0406">Ion transport</keyword>
<keyword evidence="4" id="KW-1003">Cell membrane</keyword>
<feature type="transmembrane region" description="Helical" evidence="11">
    <location>
        <begin position="300"/>
        <end position="320"/>
    </location>
</feature>
<dbReference type="SUPFAM" id="SSF90112">
    <property type="entry name" value="Neurotransmitter-gated ion-channel transmembrane pore"/>
    <property type="match status" value="1"/>
</dbReference>
<evidence type="ECO:0000256" key="9">
    <source>
        <dbReference type="ARBA" id="ARBA00023136"/>
    </source>
</evidence>
<keyword evidence="5 11" id="KW-0812">Transmembrane</keyword>
<dbReference type="FunFam" id="2.70.170.10:FF:000065">
    <property type="entry name" value="Glutamate-gated chloride channel, putative"/>
    <property type="match status" value="1"/>
</dbReference>
<dbReference type="GO" id="GO:0005254">
    <property type="term" value="F:chloride channel activity"/>
    <property type="evidence" value="ECO:0007669"/>
    <property type="project" value="UniProtKB-ARBA"/>
</dbReference>
<feature type="domain" description="Neurotransmitter-gated ion-channel ligand-binding" evidence="12">
    <location>
        <begin position="90"/>
        <end position="295"/>
    </location>
</feature>
<evidence type="ECO:0000256" key="11">
    <source>
        <dbReference type="RuleBase" id="RU000687"/>
    </source>
</evidence>
<dbReference type="GO" id="GO:0005230">
    <property type="term" value="F:extracellular ligand-gated monoatomic ion channel activity"/>
    <property type="evidence" value="ECO:0007669"/>
    <property type="project" value="InterPro"/>
</dbReference>
<dbReference type="EMBL" id="CAXKWB010020878">
    <property type="protein sequence ID" value="CAL4122852.1"/>
    <property type="molecule type" value="Genomic_DNA"/>
</dbReference>
<comment type="caution">
    <text evidence="14">The sequence shown here is derived from an EMBL/GenBank/DDBJ whole genome shotgun (WGS) entry which is preliminary data.</text>
</comment>
<dbReference type="InterPro" id="IPR006202">
    <property type="entry name" value="Neur_chan_lig-bd"/>
</dbReference>
<evidence type="ECO:0000256" key="4">
    <source>
        <dbReference type="ARBA" id="ARBA00022475"/>
    </source>
</evidence>
<evidence type="ECO:0000256" key="3">
    <source>
        <dbReference type="ARBA" id="ARBA00022448"/>
    </source>
</evidence>
<evidence type="ECO:0000256" key="6">
    <source>
        <dbReference type="ARBA" id="ARBA00022729"/>
    </source>
</evidence>
<dbReference type="SUPFAM" id="SSF63712">
    <property type="entry name" value="Nicotinic receptor ligand binding domain-like"/>
    <property type="match status" value="1"/>
</dbReference>
<dbReference type="InterPro" id="IPR006201">
    <property type="entry name" value="Neur_channel"/>
</dbReference>
<reference evidence="14 15" key="1">
    <citation type="submission" date="2024-05" db="EMBL/GenBank/DDBJ databases">
        <authorList>
            <person name="Wallberg A."/>
        </authorList>
    </citation>
    <scope>NUCLEOTIDE SEQUENCE [LARGE SCALE GENOMIC DNA]</scope>
</reference>
<dbReference type="InterPro" id="IPR018000">
    <property type="entry name" value="Neurotransmitter_ion_chnl_CS"/>
</dbReference>
<dbReference type="Gene3D" id="1.20.58.390">
    <property type="entry name" value="Neurotransmitter-gated ion-channel transmembrane domain"/>
    <property type="match status" value="1"/>
</dbReference>
<feature type="non-terminal residue" evidence="14">
    <location>
        <position position="1"/>
    </location>
</feature>
<dbReference type="InterPro" id="IPR006029">
    <property type="entry name" value="Neurotrans-gated_channel_TM"/>
</dbReference>
<comment type="subcellular location">
    <subcellularLocation>
        <location evidence="2">Cell membrane</location>
    </subcellularLocation>
    <subcellularLocation>
        <location evidence="1">Membrane</location>
        <topology evidence="1">Multi-pass membrane protein</topology>
    </subcellularLocation>
</comment>
<dbReference type="GO" id="GO:0004888">
    <property type="term" value="F:transmembrane signaling receptor activity"/>
    <property type="evidence" value="ECO:0007669"/>
    <property type="project" value="InterPro"/>
</dbReference>
<evidence type="ECO:0000259" key="13">
    <source>
        <dbReference type="Pfam" id="PF02932"/>
    </source>
</evidence>
<evidence type="ECO:0000313" key="15">
    <source>
        <dbReference type="Proteomes" id="UP001497623"/>
    </source>
</evidence>
<dbReference type="PANTHER" id="PTHR18945">
    <property type="entry name" value="NEUROTRANSMITTER GATED ION CHANNEL"/>
    <property type="match status" value="1"/>
</dbReference>
<evidence type="ECO:0000256" key="8">
    <source>
        <dbReference type="ARBA" id="ARBA00023065"/>
    </source>
</evidence>
<dbReference type="Pfam" id="PF02931">
    <property type="entry name" value="Neur_chan_LBD"/>
    <property type="match status" value="1"/>
</dbReference>
<dbReference type="InterPro" id="IPR006028">
    <property type="entry name" value="GABAA/Glycine_rcpt"/>
</dbReference>
<organism evidence="14 15">
    <name type="scientific">Meganyctiphanes norvegica</name>
    <name type="common">Northern krill</name>
    <name type="synonym">Thysanopoda norvegica</name>
    <dbReference type="NCBI Taxonomy" id="48144"/>
    <lineage>
        <taxon>Eukaryota</taxon>
        <taxon>Metazoa</taxon>
        <taxon>Ecdysozoa</taxon>
        <taxon>Arthropoda</taxon>
        <taxon>Crustacea</taxon>
        <taxon>Multicrustacea</taxon>
        <taxon>Malacostraca</taxon>
        <taxon>Eumalacostraca</taxon>
        <taxon>Eucarida</taxon>
        <taxon>Euphausiacea</taxon>
        <taxon>Euphausiidae</taxon>
        <taxon>Meganyctiphanes</taxon>
    </lineage>
</organism>
<comment type="caution">
    <text evidence="11">Lacks conserved residue(s) required for the propagation of feature annotation.</text>
</comment>
<dbReference type="PRINTS" id="PR00252">
    <property type="entry name" value="NRIONCHANNEL"/>
</dbReference>
<dbReference type="CDD" id="cd19049">
    <property type="entry name" value="LGIC_TM_anion"/>
    <property type="match status" value="1"/>
</dbReference>
<proteinExistence type="inferred from homology"/>
<dbReference type="InterPro" id="IPR036719">
    <property type="entry name" value="Neuro-gated_channel_TM_sf"/>
</dbReference>
<feature type="transmembrane region" description="Helical" evidence="11">
    <location>
        <begin position="361"/>
        <end position="384"/>
    </location>
</feature>
<evidence type="ECO:0000256" key="2">
    <source>
        <dbReference type="ARBA" id="ARBA00004236"/>
    </source>
</evidence>